<reference evidence="4 5" key="1">
    <citation type="submission" date="2009-04" db="EMBL/GenBank/DDBJ databases">
        <authorList>
            <person name="Qin X."/>
            <person name="Bachman B."/>
            <person name="Battles P."/>
            <person name="Bell A."/>
            <person name="Bess C."/>
            <person name="Bickham C."/>
            <person name="Chaboub L."/>
            <person name="Chen D."/>
            <person name="Coyle M."/>
            <person name="Deiros D.R."/>
            <person name="Dinh H."/>
            <person name="Forbes L."/>
            <person name="Fowler G."/>
            <person name="Francisco L."/>
            <person name="Fu Q."/>
            <person name="Gubbala S."/>
            <person name="Hale W."/>
            <person name="Han Y."/>
            <person name="Hemphill L."/>
            <person name="Highlander S.K."/>
            <person name="Hirani K."/>
            <person name="Hogues M."/>
            <person name="Jackson L."/>
            <person name="Jakkamsetti A."/>
            <person name="Javaid M."/>
            <person name="Jiang H."/>
            <person name="Korchina V."/>
            <person name="Kovar C."/>
            <person name="Lara F."/>
            <person name="Lee S."/>
            <person name="Mata R."/>
            <person name="Mathew T."/>
            <person name="Moen C."/>
            <person name="Morales K."/>
            <person name="Munidasa M."/>
            <person name="Nazareth L."/>
            <person name="Ngo R."/>
            <person name="Nguyen L."/>
            <person name="Okwuonu G."/>
            <person name="Ongeri F."/>
            <person name="Patil S."/>
            <person name="Petrosino J."/>
            <person name="Pham C."/>
            <person name="Pham P."/>
            <person name="Pu L.-L."/>
            <person name="Puazo M."/>
            <person name="Raj R."/>
            <person name="Reid J."/>
            <person name="Rouhana J."/>
            <person name="Saada N."/>
            <person name="Shang Y."/>
            <person name="Simmons D."/>
            <person name="Thornton R."/>
            <person name="Warren J."/>
            <person name="Weissenberger G."/>
            <person name="Zhang J."/>
            <person name="Zhang L."/>
            <person name="Zhou C."/>
            <person name="Zhu D."/>
            <person name="Muzny D."/>
            <person name="Worley K."/>
            <person name="Gibbs R."/>
        </authorList>
    </citation>
    <scope>NUCLEOTIDE SEQUENCE [LARGE SCALE GENOMIC DNA]</scope>
    <source>
        <strain evidence="4 5">ATCC 43531</strain>
    </source>
</reference>
<dbReference type="AlphaFoldDB" id="C4V418"/>
<evidence type="ECO:0000256" key="2">
    <source>
        <dbReference type="SAM" id="Phobius"/>
    </source>
</evidence>
<dbReference type="Proteomes" id="UP000005309">
    <property type="component" value="Unassembled WGS sequence"/>
</dbReference>
<sequence length="316" mass="32620">MGDAVMVRYPMWVMLGVVSGLLWGCNNYLYHVGATAAGAGFAVGIAFPLACTAVNDASAAVFLLLMNGFRGTLHLMRMVISRSGAFLCAAALLGGPVGQLSYCLGILWAGPAYALALSALYPVIGCILARLLLRQQVTLRMGVGIVLAVAGGIITGAVAPEDALLLLPGMACALLAALCWGGEIVLAVRGMADIGPDIAITLRECISGTILLAITLFFFAGDAPLHILFAAPLPFMTLAAAGTAAGASYFLWYAVNRAIGCARGMATNATYIIWGVLLQWGIAGAEISGQMVLGCSLVFLGVLLVSLHPHPEHAAD</sequence>
<evidence type="ECO:0000313" key="5">
    <source>
        <dbReference type="Proteomes" id="UP000005309"/>
    </source>
</evidence>
<evidence type="ECO:0000313" key="4">
    <source>
        <dbReference type="EMBL" id="EEQ48282.1"/>
    </source>
</evidence>
<feature type="transmembrane region" description="Helical" evidence="2">
    <location>
        <begin position="12"/>
        <end position="30"/>
    </location>
</feature>
<accession>C4V418</accession>
<dbReference type="EMBL" id="ACLA01000020">
    <property type="protein sequence ID" value="EEQ48282.1"/>
    <property type="molecule type" value="Genomic_DNA"/>
</dbReference>
<keyword evidence="2" id="KW-1133">Transmembrane helix</keyword>
<feature type="transmembrane region" description="Helical" evidence="2">
    <location>
        <begin position="288"/>
        <end position="307"/>
    </location>
</feature>
<feature type="transmembrane region" description="Helical" evidence="2">
    <location>
        <begin position="165"/>
        <end position="188"/>
    </location>
</feature>
<feature type="domain" description="EamA" evidence="3">
    <location>
        <begin position="168"/>
        <end position="306"/>
    </location>
</feature>
<dbReference type="InterPro" id="IPR000620">
    <property type="entry name" value="EamA_dom"/>
</dbReference>
<dbReference type="Pfam" id="PF00892">
    <property type="entry name" value="EamA"/>
    <property type="match status" value="1"/>
</dbReference>
<keyword evidence="2" id="KW-0472">Membrane</keyword>
<evidence type="ECO:0000256" key="1">
    <source>
        <dbReference type="ARBA" id="ARBA00007362"/>
    </source>
</evidence>
<comment type="similarity">
    <text evidence="1">Belongs to the EamA transporter family.</text>
</comment>
<organism evidence="4 5">
    <name type="scientific">Selenomonas flueggei ATCC 43531</name>
    <dbReference type="NCBI Taxonomy" id="638302"/>
    <lineage>
        <taxon>Bacteria</taxon>
        <taxon>Bacillati</taxon>
        <taxon>Bacillota</taxon>
        <taxon>Negativicutes</taxon>
        <taxon>Selenomonadales</taxon>
        <taxon>Selenomonadaceae</taxon>
        <taxon>Selenomonas</taxon>
    </lineage>
</organism>
<feature type="transmembrane region" description="Helical" evidence="2">
    <location>
        <begin position="113"/>
        <end position="132"/>
    </location>
</feature>
<dbReference type="SUPFAM" id="SSF103481">
    <property type="entry name" value="Multidrug resistance efflux transporter EmrE"/>
    <property type="match status" value="2"/>
</dbReference>
<proteinExistence type="inferred from homology"/>
<dbReference type="InterPro" id="IPR037185">
    <property type="entry name" value="EmrE-like"/>
</dbReference>
<feature type="transmembrane region" description="Helical" evidence="2">
    <location>
        <begin position="264"/>
        <end position="282"/>
    </location>
</feature>
<dbReference type="eggNOG" id="COG0697">
    <property type="taxonomic scope" value="Bacteria"/>
</dbReference>
<comment type="caution">
    <text evidence="4">The sequence shown here is derived from an EMBL/GenBank/DDBJ whole genome shotgun (WGS) entry which is preliminary data.</text>
</comment>
<feature type="transmembrane region" description="Helical" evidence="2">
    <location>
        <begin position="139"/>
        <end position="159"/>
    </location>
</feature>
<feature type="transmembrane region" description="Helical" evidence="2">
    <location>
        <begin position="227"/>
        <end position="252"/>
    </location>
</feature>
<keyword evidence="5" id="KW-1185">Reference proteome</keyword>
<feature type="transmembrane region" description="Helical" evidence="2">
    <location>
        <begin position="200"/>
        <end position="221"/>
    </location>
</feature>
<feature type="transmembrane region" description="Helical" evidence="2">
    <location>
        <begin position="36"/>
        <end position="65"/>
    </location>
</feature>
<dbReference type="GO" id="GO:0016020">
    <property type="term" value="C:membrane"/>
    <property type="evidence" value="ECO:0007669"/>
    <property type="project" value="InterPro"/>
</dbReference>
<keyword evidence="2" id="KW-0812">Transmembrane</keyword>
<evidence type="ECO:0000259" key="3">
    <source>
        <dbReference type="Pfam" id="PF00892"/>
    </source>
</evidence>
<name>C4V418_9FIRM</name>
<protein>
    <submittedName>
        <fullName evidence="4">Putative membrane protein</fullName>
    </submittedName>
</protein>
<dbReference type="STRING" id="638302.HMPREF0908_1262"/>
<dbReference type="HOGENOM" id="CLU_044169_1_0_9"/>
<feature type="transmembrane region" description="Helical" evidence="2">
    <location>
        <begin position="86"/>
        <end position="107"/>
    </location>
</feature>
<gene>
    <name evidence="4" type="ORF">HMPREF0908_1262</name>
</gene>